<dbReference type="PANTHER" id="PTHR39647">
    <property type="entry name" value="ELONGATION FACTOR 1-BETA"/>
    <property type="match status" value="1"/>
</dbReference>
<dbReference type="KEGG" id="mev:Metev_0251"/>
<dbReference type="CDD" id="cd00292">
    <property type="entry name" value="EF1B"/>
    <property type="match status" value="1"/>
</dbReference>
<dbReference type="PIRSF" id="PIRSF006521">
    <property type="entry name" value="Transl_elong_EF1B_B_arc"/>
    <property type="match status" value="1"/>
</dbReference>
<dbReference type="Proteomes" id="UP000000391">
    <property type="component" value="Chromosome"/>
</dbReference>
<evidence type="ECO:0000256" key="6">
    <source>
        <dbReference type="ARBA" id="ARBA00032274"/>
    </source>
</evidence>
<dbReference type="InterPro" id="IPR014038">
    <property type="entry name" value="EF1B_bsu/dsu_GNE"/>
</dbReference>
<dbReference type="AlphaFoldDB" id="D7E6F7"/>
<comment type="similarity">
    <text evidence="2 7">Belongs to the EF-1-beta/EF-1-delta family.</text>
</comment>
<evidence type="ECO:0000256" key="4">
    <source>
        <dbReference type="ARBA" id="ARBA00022768"/>
    </source>
</evidence>
<accession>D7E6F7</accession>
<dbReference type="InterPro" id="IPR004542">
    <property type="entry name" value="Transl_elong_EF1B_B_arc"/>
</dbReference>
<organism evidence="9 10">
    <name type="scientific">Methanohalobium evestigatum (strain ATCC BAA-1072 / DSM 3721 / NBRC 107634 / OCM 161 / Z-7303)</name>
    <dbReference type="NCBI Taxonomy" id="644295"/>
    <lineage>
        <taxon>Archaea</taxon>
        <taxon>Methanobacteriati</taxon>
        <taxon>Methanobacteriota</taxon>
        <taxon>Stenosarchaea group</taxon>
        <taxon>Methanomicrobia</taxon>
        <taxon>Methanosarcinales</taxon>
        <taxon>Methanosarcinaceae</taxon>
        <taxon>Methanohalobium</taxon>
    </lineage>
</organism>
<name>D7E6F7_METEZ</name>
<dbReference type="OrthoDB" id="84643at2157"/>
<keyword evidence="4 7" id="KW-0251">Elongation factor</keyword>
<reference evidence="9 10" key="1">
    <citation type="submission" date="2010-06" db="EMBL/GenBank/DDBJ databases">
        <title>Complete sequence chromosome of Methanohalobium evestigatum Z-7303.</title>
        <authorList>
            <consortium name="US DOE Joint Genome Institute"/>
            <person name="Lucas S."/>
            <person name="Copeland A."/>
            <person name="Lapidus A."/>
            <person name="Cheng J.-F."/>
            <person name="Bruce D."/>
            <person name="Goodwin L."/>
            <person name="Pitluck S."/>
            <person name="Saunders E."/>
            <person name="Detter J.C."/>
            <person name="Han C."/>
            <person name="Tapia R."/>
            <person name="Land M."/>
            <person name="Hauser L."/>
            <person name="Kyrpides N."/>
            <person name="Mikhailova N."/>
            <person name="Sieprawska-Lupa M."/>
            <person name="Whitman W.B."/>
            <person name="Anderson I."/>
            <person name="Woyke T."/>
        </authorList>
    </citation>
    <scope>NUCLEOTIDE SEQUENCE [LARGE SCALE GENOMIC DNA]</scope>
    <source>
        <strain evidence="10">ATCC BAA-1072 / DSM 3721 / NBRC 107634 / OCM 161 / Z-7303</strain>
    </source>
</reference>
<evidence type="ECO:0000313" key="9">
    <source>
        <dbReference type="EMBL" id="ADI73179.1"/>
    </source>
</evidence>
<dbReference type="EMBL" id="CP002069">
    <property type="protein sequence ID" value="ADI73179.1"/>
    <property type="molecule type" value="Genomic_DNA"/>
</dbReference>
<dbReference type="RefSeq" id="WP_013193747.1">
    <property type="nucleotide sequence ID" value="NC_014253.1"/>
</dbReference>
<evidence type="ECO:0000256" key="5">
    <source>
        <dbReference type="ARBA" id="ARBA00022917"/>
    </source>
</evidence>
<dbReference type="SMART" id="SM00888">
    <property type="entry name" value="EF1_GNE"/>
    <property type="match status" value="1"/>
</dbReference>
<comment type="function">
    <text evidence="1 7">Promotes the exchange of GDP for GTP in EF-1-alpha/GDP, thus allowing the regeneration of EF-1-alpha/GTP that could then be used to form the ternary complex EF-1-alpha/GTP/AAtRNA.</text>
</comment>
<keyword evidence="5 7" id="KW-0648">Protein biosynthesis</keyword>
<dbReference type="HAMAP" id="MF_00043">
    <property type="entry name" value="EF1_beta"/>
    <property type="match status" value="1"/>
</dbReference>
<evidence type="ECO:0000256" key="7">
    <source>
        <dbReference type="HAMAP-Rule" id="MF_00043"/>
    </source>
</evidence>
<evidence type="ECO:0000256" key="1">
    <source>
        <dbReference type="ARBA" id="ARBA00003815"/>
    </source>
</evidence>
<sequence>MGQVAAKIKVMPESVDTDLEELKKKIEEALPEETELHGTSEEPIAFGLKALMLDISVSDKEGGTEEVEEAFMNVPGVDNVQVVGLGRGL</sequence>
<dbReference type="InterPro" id="IPR014717">
    <property type="entry name" value="Transl_elong_EF1B/ribsomal_bS6"/>
</dbReference>
<protein>
    <recommendedName>
        <fullName evidence="3 7">Elongation factor 1-beta</fullName>
        <shortName evidence="7">EF-1-beta</shortName>
    </recommendedName>
    <alternativeName>
        <fullName evidence="6 7">aEF-1beta</fullName>
    </alternativeName>
</protein>
<dbReference type="STRING" id="644295.Metev_0251"/>
<dbReference type="PANTHER" id="PTHR39647:SF1">
    <property type="entry name" value="ELONGATION FACTOR 1-BETA"/>
    <property type="match status" value="1"/>
</dbReference>
<dbReference type="HOGENOM" id="CLU_165896_0_0_2"/>
<gene>
    <name evidence="7" type="primary">ef1b</name>
    <name evidence="9" type="ordered locus">Metev_0251</name>
</gene>
<dbReference type="InterPro" id="IPR036219">
    <property type="entry name" value="eEF-1beta-like_sf"/>
</dbReference>
<keyword evidence="10" id="KW-1185">Reference proteome</keyword>
<dbReference type="GeneID" id="9345864"/>
<evidence type="ECO:0000313" key="10">
    <source>
        <dbReference type="Proteomes" id="UP000000391"/>
    </source>
</evidence>
<proteinExistence type="inferred from homology"/>
<evidence type="ECO:0000256" key="2">
    <source>
        <dbReference type="ARBA" id="ARBA00007411"/>
    </source>
</evidence>
<dbReference type="NCBIfam" id="NF001670">
    <property type="entry name" value="PRK00435.1"/>
    <property type="match status" value="1"/>
</dbReference>
<evidence type="ECO:0000256" key="3">
    <source>
        <dbReference type="ARBA" id="ARBA00017600"/>
    </source>
</evidence>
<dbReference type="Gene3D" id="3.30.70.60">
    <property type="match status" value="1"/>
</dbReference>
<evidence type="ECO:0000259" key="8">
    <source>
        <dbReference type="SMART" id="SM00888"/>
    </source>
</evidence>
<feature type="domain" description="Translation elongation factor EF1B beta/delta subunit guanine nucleotide exchange" evidence="8">
    <location>
        <begin position="3"/>
        <end position="88"/>
    </location>
</feature>
<dbReference type="GO" id="GO:0003746">
    <property type="term" value="F:translation elongation factor activity"/>
    <property type="evidence" value="ECO:0007669"/>
    <property type="project" value="UniProtKB-UniRule"/>
</dbReference>
<dbReference type="SUPFAM" id="SSF54984">
    <property type="entry name" value="eEF-1beta-like"/>
    <property type="match status" value="1"/>
</dbReference>
<dbReference type="Pfam" id="PF00736">
    <property type="entry name" value="EF1_GNE"/>
    <property type="match status" value="1"/>
</dbReference>
<dbReference type="NCBIfam" id="TIGR00489">
    <property type="entry name" value="aEF-1_beta"/>
    <property type="match status" value="1"/>
</dbReference>